<dbReference type="Proteomes" id="UP001500523">
    <property type="component" value="Unassembled WGS sequence"/>
</dbReference>
<protein>
    <recommendedName>
        <fullName evidence="4">DUF1844 domain-containing protein</fullName>
    </recommendedName>
</protein>
<organism evidence="2 3">
    <name type="scientific">Sphingomonas cynarae</name>
    <dbReference type="NCBI Taxonomy" id="930197"/>
    <lineage>
        <taxon>Bacteria</taxon>
        <taxon>Pseudomonadati</taxon>
        <taxon>Pseudomonadota</taxon>
        <taxon>Alphaproteobacteria</taxon>
        <taxon>Sphingomonadales</taxon>
        <taxon>Sphingomonadaceae</taxon>
        <taxon>Sphingomonas</taxon>
    </lineage>
</organism>
<dbReference type="EMBL" id="BAABBF010000001">
    <property type="protein sequence ID" value="GAA3697900.1"/>
    <property type="molecule type" value="Genomic_DNA"/>
</dbReference>
<keyword evidence="3" id="KW-1185">Reference proteome</keyword>
<reference evidence="3" key="1">
    <citation type="journal article" date="2019" name="Int. J. Syst. Evol. Microbiol.">
        <title>The Global Catalogue of Microorganisms (GCM) 10K type strain sequencing project: providing services to taxonomists for standard genome sequencing and annotation.</title>
        <authorList>
            <consortium name="The Broad Institute Genomics Platform"/>
            <consortium name="The Broad Institute Genome Sequencing Center for Infectious Disease"/>
            <person name="Wu L."/>
            <person name="Ma J."/>
        </authorList>
    </citation>
    <scope>NUCLEOTIDE SEQUENCE [LARGE SCALE GENOMIC DNA]</scope>
    <source>
        <strain evidence="3">JCM 17498</strain>
    </source>
</reference>
<evidence type="ECO:0000256" key="1">
    <source>
        <dbReference type="SAM" id="MobiDB-lite"/>
    </source>
</evidence>
<feature type="region of interest" description="Disordered" evidence="1">
    <location>
        <begin position="85"/>
        <end position="109"/>
    </location>
</feature>
<evidence type="ECO:0000313" key="3">
    <source>
        <dbReference type="Proteomes" id="UP001500523"/>
    </source>
</evidence>
<evidence type="ECO:0008006" key="4">
    <source>
        <dbReference type="Google" id="ProtNLM"/>
    </source>
</evidence>
<evidence type="ECO:0000313" key="2">
    <source>
        <dbReference type="EMBL" id="GAA3697900.1"/>
    </source>
</evidence>
<dbReference type="RefSeq" id="WP_344691830.1">
    <property type="nucleotide sequence ID" value="NZ_BAABBF010000001.1"/>
</dbReference>
<sequence length="109" mass="11725">MTNNTSHADSSFRQDTHPQPDAQGQAALLLIESLIHSLLDNGALTKPQALEAIDSAMQVKQESAVEEKEPTHTLRRSLALLGNMQQSIEAHSGRYDPSTQAGPQVAQPG</sequence>
<proteinExistence type="predicted"/>
<name>A0ABP7D1N0_9SPHN</name>
<comment type="caution">
    <text evidence="2">The sequence shown here is derived from an EMBL/GenBank/DDBJ whole genome shotgun (WGS) entry which is preliminary data.</text>
</comment>
<gene>
    <name evidence="2" type="ORF">GCM10022268_05500</name>
</gene>
<accession>A0ABP7D1N0</accession>
<feature type="region of interest" description="Disordered" evidence="1">
    <location>
        <begin position="1"/>
        <end position="24"/>
    </location>
</feature>